<accession>A0A8D2PNN9</accession>
<reference evidence="1" key="1">
    <citation type="submission" date="2025-08" db="UniProtKB">
        <authorList>
            <consortium name="Ensembl"/>
        </authorList>
    </citation>
    <scope>IDENTIFICATION</scope>
</reference>
<name>A0A8D2PNN9_ZOSLA</name>
<organism evidence="1 2">
    <name type="scientific">Zosterops lateralis melanops</name>
    <dbReference type="NCBI Taxonomy" id="1220523"/>
    <lineage>
        <taxon>Eukaryota</taxon>
        <taxon>Metazoa</taxon>
        <taxon>Chordata</taxon>
        <taxon>Craniata</taxon>
        <taxon>Vertebrata</taxon>
        <taxon>Euteleostomi</taxon>
        <taxon>Archelosauria</taxon>
        <taxon>Archosauria</taxon>
        <taxon>Dinosauria</taxon>
        <taxon>Saurischia</taxon>
        <taxon>Theropoda</taxon>
        <taxon>Coelurosauria</taxon>
        <taxon>Aves</taxon>
        <taxon>Neognathae</taxon>
        <taxon>Neoaves</taxon>
        <taxon>Telluraves</taxon>
        <taxon>Australaves</taxon>
        <taxon>Passeriformes</taxon>
        <taxon>Sylvioidea</taxon>
        <taxon>Zosteropidae</taxon>
        <taxon>Zosterops</taxon>
    </lineage>
</organism>
<dbReference type="Pfam" id="PF25571">
    <property type="entry name" value="TPR_CCP1_N"/>
    <property type="match status" value="1"/>
</dbReference>
<reference evidence="1" key="2">
    <citation type="submission" date="2025-09" db="UniProtKB">
        <authorList>
            <consortium name="Ensembl"/>
        </authorList>
    </citation>
    <scope>IDENTIFICATION</scope>
</reference>
<keyword evidence="2" id="KW-1185">Reference proteome</keyword>
<evidence type="ECO:0000313" key="1">
    <source>
        <dbReference type="Ensembl" id="ENSZLMP00000014793.1"/>
    </source>
</evidence>
<dbReference type="AlphaFoldDB" id="A0A8D2PNN9"/>
<protein>
    <submittedName>
        <fullName evidence="1">ATP/GTP binding protein 1</fullName>
    </submittedName>
</protein>
<sequence length="90" mass="9852">MNKAKTSAEKSVSVNSRTISLLSQLEKINLDSVVGESDHARHVTSKILHLVQSQEKTRKEITSKGSTGIEVILSTLEVKFFNSCGYGFIA</sequence>
<evidence type="ECO:0000313" key="2">
    <source>
        <dbReference type="Proteomes" id="UP000694401"/>
    </source>
</evidence>
<proteinExistence type="predicted"/>
<dbReference type="Ensembl" id="ENSZLMT00000015201.1">
    <property type="protein sequence ID" value="ENSZLMP00000014793.1"/>
    <property type="gene ID" value="ENSZLMG00000010225.1"/>
</dbReference>
<dbReference type="Proteomes" id="UP000694401">
    <property type="component" value="Unassembled WGS sequence"/>
</dbReference>